<keyword evidence="1" id="KW-0732">Signal</keyword>
<dbReference type="Pfam" id="PF06521">
    <property type="entry name" value="PAR1"/>
    <property type="match status" value="1"/>
</dbReference>
<sequence>MASQKASAFSSFAIVLALALLVDGNFGNIECENLEKESCAYAVSSMGKRCVLEKHVRRSGAEEYACTASEIDGDKLKNWIESDECIKACGLDRSALGISSDFLLEARFVKQLCSNECYHNCPNIVDLYFNLAAGEGVYLPKFCEAKGANARREMTELRSSGFATVAAESPEYANNLNFVVGPSQAPS</sequence>
<dbReference type="PANTHER" id="PTHR33649:SF2">
    <property type="entry name" value="PAR1 PROTEIN"/>
    <property type="match status" value="1"/>
</dbReference>
<feature type="signal peptide" evidence="1">
    <location>
        <begin position="1"/>
        <end position="27"/>
    </location>
</feature>
<dbReference type="EMBL" id="SDAM02000032">
    <property type="protein sequence ID" value="KAH6835767.1"/>
    <property type="molecule type" value="Genomic_DNA"/>
</dbReference>
<comment type="caution">
    <text evidence="2">The sequence shown here is derived from an EMBL/GenBank/DDBJ whole genome shotgun (WGS) entry which is preliminary data.</text>
</comment>
<accession>A0AAD4PEB4</accession>
<evidence type="ECO:0000313" key="2">
    <source>
        <dbReference type="EMBL" id="KAH6835767.1"/>
    </source>
</evidence>
<keyword evidence="3" id="KW-1185">Reference proteome</keyword>
<name>A0AAD4PEB4_PERFH</name>
<dbReference type="PANTHER" id="PTHR33649">
    <property type="entry name" value="PAR1 PROTEIN"/>
    <property type="match status" value="1"/>
</dbReference>
<gene>
    <name evidence="2" type="ORF">C2S53_002956</name>
</gene>
<reference evidence="2 3" key="1">
    <citation type="journal article" date="2021" name="Nat. Commun.">
        <title>Incipient diploidization of the medicinal plant Perilla within 10,000 years.</title>
        <authorList>
            <person name="Zhang Y."/>
            <person name="Shen Q."/>
            <person name="Leng L."/>
            <person name="Zhang D."/>
            <person name="Chen S."/>
            <person name="Shi Y."/>
            <person name="Ning Z."/>
            <person name="Chen S."/>
        </authorList>
    </citation>
    <scope>NUCLEOTIDE SEQUENCE [LARGE SCALE GENOMIC DNA]</scope>
    <source>
        <strain evidence="3">cv. PC099</strain>
    </source>
</reference>
<dbReference type="InterPro" id="IPR009489">
    <property type="entry name" value="PAR1"/>
</dbReference>
<dbReference type="Proteomes" id="UP001190926">
    <property type="component" value="Unassembled WGS sequence"/>
</dbReference>
<proteinExistence type="predicted"/>
<organism evidence="2 3">
    <name type="scientific">Perilla frutescens var. hirtella</name>
    <name type="common">Perilla citriodora</name>
    <name type="synonym">Perilla setoyensis</name>
    <dbReference type="NCBI Taxonomy" id="608512"/>
    <lineage>
        <taxon>Eukaryota</taxon>
        <taxon>Viridiplantae</taxon>
        <taxon>Streptophyta</taxon>
        <taxon>Embryophyta</taxon>
        <taxon>Tracheophyta</taxon>
        <taxon>Spermatophyta</taxon>
        <taxon>Magnoliopsida</taxon>
        <taxon>eudicotyledons</taxon>
        <taxon>Gunneridae</taxon>
        <taxon>Pentapetalae</taxon>
        <taxon>asterids</taxon>
        <taxon>lamiids</taxon>
        <taxon>Lamiales</taxon>
        <taxon>Lamiaceae</taxon>
        <taxon>Nepetoideae</taxon>
        <taxon>Elsholtzieae</taxon>
        <taxon>Perilla</taxon>
    </lineage>
</organism>
<evidence type="ECO:0000256" key="1">
    <source>
        <dbReference type="SAM" id="SignalP"/>
    </source>
</evidence>
<feature type="chain" id="PRO_5042232540" evidence="1">
    <location>
        <begin position="28"/>
        <end position="187"/>
    </location>
</feature>
<evidence type="ECO:0000313" key="3">
    <source>
        <dbReference type="Proteomes" id="UP001190926"/>
    </source>
</evidence>
<protein>
    <submittedName>
        <fullName evidence="2">PAR1 protein</fullName>
    </submittedName>
</protein>
<dbReference type="AlphaFoldDB" id="A0AAD4PEB4"/>